<proteinExistence type="predicted"/>
<sequence>MANITSKIVDSVINSLEKMKSPDKSNSSFWSYLKDQLYSESPWDQSDLAVIEKEIMKELNKLNQNDLTKIWKLSEVSETKLEGTDLTPELMKTNLVNEFLSKVLDKMDDNYSSGSGYTQAYTAPTSSSKRDNDTEDEFSEEEHLEENEFEEDFEDDDLLDEESFDDDEENP</sequence>
<name>A0AAE3TEF5_9BACT</name>
<accession>A0AAE3TEF5</accession>
<feature type="region of interest" description="Disordered" evidence="1">
    <location>
        <begin position="111"/>
        <end position="171"/>
    </location>
</feature>
<dbReference type="EMBL" id="JARGDL010000011">
    <property type="protein sequence ID" value="MDF1612228.1"/>
    <property type="molecule type" value="Genomic_DNA"/>
</dbReference>
<evidence type="ECO:0000313" key="2">
    <source>
        <dbReference type="EMBL" id="MDF1612228.1"/>
    </source>
</evidence>
<dbReference type="AlphaFoldDB" id="A0AAE3TEF5"/>
<dbReference type="Proteomes" id="UP001221302">
    <property type="component" value="Unassembled WGS sequence"/>
</dbReference>
<feature type="compositionally biased region" description="Acidic residues" evidence="1">
    <location>
        <begin position="133"/>
        <end position="171"/>
    </location>
</feature>
<comment type="caution">
    <text evidence="2">The sequence shown here is derived from an EMBL/GenBank/DDBJ whole genome shotgun (WGS) entry which is preliminary data.</text>
</comment>
<protein>
    <submittedName>
        <fullName evidence="2">Uncharacterized protein</fullName>
    </submittedName>
</protein>
<reference evidence="2" key="1">
    <citation type="submission" date="2023-03" db="EMBL/GenBank/DDBJ databases">
        <title>Stygiobacter electus gen. nov., sp. nov., facultatively anaerobic thermotolerant bacterium of the class Ignavibacteria from a well of Yessentuki mineral water deposit.</title>
        <authorList>
            <person name="Podosokorskaya O.A."/>
            <person name="Elcheninov A.G."/>
            <person name="Petrova N.F."/>
            <person name="Zavarzina D.G."/>
            <person name="Kublanov I.V."/>
            <person name="Merkel A.Y."/>
        </authorList>
    </citation>
    <scope>NUCLEOTIDE SEQUENCE</scope>
    <source>
        <strain evidence="2">09-Me</strain>
    </source>
</reference>
<gene>
    <name evidence="2" type="ORF">P0M35_08705</name>
</gene>
<dbReference type="RefSeq" id="WP_321535998.1">
    <property type="nucleotide sequence ID" value="NZ_JARGDL010000011.1"/>
</dbReference>
<feature type="compositionally biased region" description="Polar residues" evidence="1">
    <location>
        <begin position="111"/>
        <end position="127"/>
    </location>
</feature>
<keyword evidence="3" id="KW-1185">Reference proteome</keyword>
<evidence type="ECO:0000256" key="1">
    <source>
        <dbReference type="SAM" id="MobiDB-lite"/>
    </source>
</evidence>
<organism evidence="2 3">
    <name type="scientific">Stygiobacter electus</name>
    <dbReference type="NCBI Taxonomy" id="3032292"/>
    <lineage>
        <taxon>Bacteria</taxon>
        <taxon>Pseudomonadati</taxon>
        <taxon>Ignavibacteriota</taxon>
        <taxon>Ignavibacteria</taxon>
        <taxon>Ignavibacteriales</taxon>
        <taxon>Melioribacteraceae</taxon>
        <taxon>Stygiobacter</taxon>
    </lineage>
</organism>
<evidence type="ECO:0000313" key="3">
    <source>
        <dbReference type="Proteomes" id="UP001221302"/>
    </source>
</evidence>